<feature type="transmembrane region" description="Helical" evidence="1">
    <location>
        <begin position="114"/>
        <end position="140"/>
    </location>
</feature>
<evidence type="ECO:0008006" key="4">
    <source>
        <dbReference type="Google" id="ProtNLM"/>
    </source>
</evidence>
<keyword evidence="1" id="KW-0812">Transmembrane</keyword>
<gene>
    <name evidence="2" type="ORF">DFJ66_1565</name>
</gene>
<dbReference type="Proteomes" id="UP000272729">
    <property type="component" value="Unassembled WGS sequence"/>
</dbReference>
<dbReference type="OrthoDB" id="4337269at2"/>
<feature type="transmembrane region" description="Helical" evidence="1">
    <location>
        <begin position="184"/>
        <end position="206"/>
    </location>
</feature>
<comment type="caution">
    <text evidence="2">The sequence shown here is derived from an EMBL/GenBank/DDBJ whole genome shotgun (WGS) entry which is preliminary data.</text>
</comment>
<keyword evidence="1" id="KW-0472">Membrane</keyword>
<protein>
    <recommendedName>
        <fullName evidence="4">ABC transporter</fullName>
    </recommendedName>
</protein>
<evidence type="ECO:0000313" key="2">
    <source>
        <dbReference type="EMBL" id="RKT68382.1"/>
    </source>
</evidence>
<evidence type="ECO:0000313" key="3">
    <source>
        <dbReference type="Proteomes" id="UP000272729"/>
    </source>
</evidence>
<keyword evidence="3" id="KW-1185">Reference proteome</keyword>
<dbReference type="EMBL" id="RBXR01000001">
    <property type="protein sequence ID" value="RKT68382.1"/>
    <property type="molecule type" value="Genomic_DNA"/>
</dbReference>
<dbReference type="RefSeq" id="WP_121219353.1">
    <property type="nucleotide sequence ID" value="NZ_JBIUBA010000004.1"/>
</dbReference>
<feature type="transmembrane region" description="Helical" evidence="1">
    <location>
        <begin position="152"/>
        <end position="172"/>
    </location>
</feature>
<proteinExistence type="predicted"/>
<accession>A0A495X2X5</accession>
<name>A0A495X2X5_9PSEU</name>
<reference evidence="2 3" key="1">
    <citation type="submission" date="2018-10" db="EMBL/GenBank/DDBJ databases">
        <title>Sequencing the genomes of 1000 actinobacteria strains.</title>
        <authorList>
            <person name="Klenk H.-P."/>
        </authorList>
    </citation>
    <scope>NUCLEOTIDE SEQUENCE [LARGE SCALE GENOMIC DNA]</scope>
    <source>
        <strain evidence="2 3">DSM 43911</strain>
    </source>
</reference>
<feature type="transmembrane region" description="Helical" evidence="1">
    <location>
        <begin position="41"/>
        <end position="64"/>
    </location>
</feature>
<dbReference type="AlphaFoldDB" id="A0A495X2X5"/>
<keyword evidence="1" id="KW-1133">Transmembrane helix</keyword>
<evidence type="ECO:0000256" key="1">
    <source>
        <dbReference type="SAM" id="Phobius"/>
    </source>
</evidence>
<feature type="transmembrane region" description="Helical" evidence="1">
    <location>
        <begin position="85"/>
        <end position="108"/>
    </location>
</feature>
<sequence>MTALVRYLLADVLRTQRWLPPLLLFGAVLAMLNSSDAGPPLSAYAGMCVFVYPVAVWLTIVIATSEDPVRRTVTVATAGWLRVHAAVTVLSGLAVLFVAALATVVPLLTQPRPYPLPVVAVGFAAMVVCGLTGVGVGVLCTRPVVTQPGWTVLLAVALVVAAFVFGQVPPIGNILGALGHDSGITQALTVSGVCALALTTGSTWLAHTLGPRRT</sequence>
<organism evidence="2 3">
    <name type="scientific">Saccharothrix variisporea</name>
    <dbReference type="NCBI Taxonomy" id="543527"/>
    <lineage>
        <taxon>Bacteria</taxon>
        <taxon>Bacillati</taxon>
        <taxon>Actinomycetota</taxon>
        <taxon>Actinomycetes</taxon>
        <taxon>Pseudonocardiales</taxon>
        <taxon>Pseudonocardiaceae</taxon>
        <taxon>Saccharothrix</taxon>
    </lineage>
</organism>